<reference evidence="3 4" key="1">
    <citation type="submission" date="2015-09" db="EMBL/GenBank/DDBJ databases">
        <authorList>
            <consortium name="Swine Surveillance"/>
        </authorList>
    </citation>
    <scope>NUCLEOTIDE SEQUENCE [LARGE SCALE GENOMIC DNA]</scope>
    <source>
        <strain evidence="3 4">CECT 7557</strain>
    </source>
</reference>
<dbReference type="STRING" id="928856.SAMN04488049_10950"/>
<accession>A0A0P1G118</accession>
<dbReference type="OrthoDB" id="7667141at2"/>
<feature type="transmembrane region" description="Helical" evidence="2">
    <location>
        <begin position="25"/>
        <end position="50"/>
    </location>
</feature>
<evidence type="ECO:0000256" key="1">
    <source>
        <dbReference type="SAM" id="MobiDB-lite"/>
    </source>
</evidence>
<name>A0A0P1G118_9RHOB</name>
<evidence type="ECO:0000313" key="3">
    <source>
        <dbReference type="EMBL" id="CUH75285.1"/>
    </source>
</evidence>
<sequence length="192" mass="22014">MTDPTHQFPHENGGRPKDRPKRMSLWLRLLLCLSLSGNLLFAGLVAGAMLRAQTDPKGPRNRPPPPQAAMMIGGMVFRDLDRSERRALRRMAEGEVGSVFKKRRQEVERLLAIIGADSFDLDVLRSELAAQNLSREALETRMVDTWIAHLQGMSPEERKAFVARMIERLDRRKRQNSKEDRNRLPVVDRVDH</sequence>
<evidence type="ECO:0000256" key="2">
    <source>
        <dbReference type="SAM" id="Phobius"/>
    </source>
</evidence>
<keyword evidence="2" id="KW-0472">Membrane</keyword>
<evidence type="ECO:0000313" key="4">
    <source>
        <dbReference type="Proteomes" id="UP000052022"/>
    </source>
</evidence>
<protein>
    <submittedName>
        <fullName evidence="3">Putative integral membrane protein</fullName>
    </submittedName>
</protein>
<keyword evidence="2" id="KW-0812">Transmembrane</keyword>
<proteinExistence type="predicted"/>
<dbReference type="InterPro" id="IPR025961">
    <property type="entry name" value="Metal_resist"/>
</dbReference>
<dbReference type="RefSeq" id="WP_058288460.1">
    <property type="nucleotide sequence ID" value="NZ_CYSD01000012.1"/>
</dbReference>
<dbReference type="AlphaFoldDB" id="A0A0P1G118"/>
<feature type="region of interest" description="Disordered" evidence="1">
    <location>
        <begin position="172"/>
        <end position="192"/>
    </location>
</feature>
<keyword evidence="4" id="KW-1185">Reference proteome</keyword>
<keyword evidence="2" id="KW-1133">Transmembrane helix</keyword>
<gene>
    <name evidence="3" type="ORF">TRM7557_00311</name>
</gene>
<dbReference type="EMBL" id="CYSD01000012">
    <property type="protein sequence ID" value="CUH75285.1"/>
    <property type="molecule type" value="Genomic_DNA"/>
</dbReference>
<dbReference type="Pfam" id="PF13801">
    <property type="entry name" value="Metal_resist"/>
    <property type="match status" value="1"/>
</dbReference>
<dbReference type="Proteomes" id="UP000052022">
    <property type="component" value="Unassembled WGS sequence"/>
</dbReference>
<organism evidence="3 4">
    <name type="scientific">Tritonibacter multivorans</name>
    <dbReference type="NCBI Taxonomy" id="928856"/>
    <lineage>
        <taxon>Bacteria</taxon>
        <taxon>Pseudomonadati</taxon>
        <taxon>Pseudomonadota</taxon>
        <taxon>Alphaproteobacteria</taxon>
        <taxon>Rhodobacterales</taxon>
        <taxon>Paracoccaceae</taxon>
        <taxon>Tritonibacter</taxon>
    </lineage>
</organism>